<comment type="caution">
    <text evidence="1">The sequence shown here is derived from an EMBL/GenBank/DDBJ whole genome shotgun (WGS) entry which is preliminary data.</text>
</comment>
<dbReference type="EMBL" id="CABFNS010000551">
    <property type="protein sequence ID" value="VUC22366.1"/>
    <property type="molecule type" value="Genomic_DNA"/>
</dbReference>
<evidence type="ECO:0000313" key="1">
    <source>
        <dbReference type="EMBL" id="VUC22366.1"/>
    </source>
</evidence>
<keyword evidence="2" id="KW-1185">Reference proteome</keyword>
<gene>
    <name evidence="1" type="ORF">CLO192961_LOCUS82047</name>
</gene>
<name>A0ABY6TUM8_BIOOC</name>
<organism evidence="1 2">
    <name type="scientific">Bionectria ochroleuca</name>
    <name type="common">Gliocladium roseum</name>
    <dbReference type="NCBI Taxonomy" id="29856"/>
    <lineage>
        <taxon>Eukaryota</taxon>
        <taxon>Fungi</taxon>
        <taxon>Dikarya</taxon>
        <taxon>Ascomycota</taxon>
        <taxon>Pezizomycotina</taxon>
        <taxon>Sordariomycetes</taxon>
        <taxon>Hypocreomycetidae</taxon>
        <taxon>Hypocreales</taxon>
        <taxon>Bionectriaceae</taxon>
        <taxon>Clonostachys</taxon>
    </lineage>
</organism>
<sequence>MLLRRREELFIAPAYCAERLQPSSKRLARPKVNQHGHAVLDHDIVRVNVIMRKPQGVQMRQSRFDRVNELDLVQLVELGSAHGLRESLVQPFEIDRCDPAARYVAAVVFDKSRRFLKHRLRDELSASEAVVRCEARAFYPSLLISEGGRDGELDILGSLGVYLFIRDTL</sequence>
<proteinExistence type="predicted"/>
<protein>
    <submittedName>
        <fullName evidence="1">Uncharacterized protein</fullName>
    </submittedName>
</protein>
<evidence type="ECO:0000313" key="2">
    <source>
        <dbReference type="Proteomes" id="UP000766486"/>
    </source>
</evidence>
<accession>A0ABY6TUM8</accession>
<reference evidence="1 2" key="1">
    <citation type="submission" date="2019-06" db="EMBL/GenBank/DDBJ databases">
        <authorList>
            <person name="Broberg M."/>
        </authorList>
    </citation>
    <scope>NUCLEOTIDE SEQUENCE [LARGE SCALE GENOMIC DNA]</scope>
</reference>
<dbReference type="Proteomes" id="UP000766486">
    <property type="component" value="Unassembled WGS sequence"/>
</dbReference>